<keyword evidence="3" id="KW-1185">Reference proteome</keyword>
<dbReference type="OrthoDB" id="8676383at2"/>
<dbReference type="GO" id="GO:0008410">
    <property type="term" value="F:CoA-transferase activity"/>
    <property type="evidence" value="ECO:0007669"/>
    <property type="project" value="TreeGrafter"/>
</dbReference>
<protein>
    <submittedName>
        <fullName evidence="2">Crotonobetainyl-CoA:carnitine CoA-transferase CaiB</fullName>
    </submittedName>
</protein>
<dbReference type="EMBL" id="FXAH01000023">
    <property type="protein sequence ID" value="SMF81349.1"/>
    <property type="molecule type" value="Genomic_DNA"/>
</dbReference>
<dbReference type="AlphaFoldDB" id="A0A1X7H817"/>
<dbReference type="Proteomes" id="UP000192911">
    <property type="component" value="Unassembled WGS sequence"/>
</dbReference>
<keyword evidence="1 2" id="KW-0808">Transferase</keyword>
<organism evidence="2 3">
    <name type="scientific">Trinickia caryophylli</name>
    <name type="common">Paraburkholderia caryophylli</name>
    <dbReference type="NCBI Taxonomy" id="28094"/>
    <lineage>
        <taxon>Bacteria</taxon>
        <taxon>Pseudomonadati</taxon>
        <taxon>Pseudomonadota</taxon>
        <taxon>Betaproteobacteria</taxon>
        <taxon>Burkholderiales</taxon>
        <taxon>Burkholderiaceae</taxon>
        <taxon>Trinickia</taxon>
    </lineage>
</organism>
<accession>A0A1X7H817</accession>
<dbReference type="InterPro" id="IPR003673">
    <property type="entry name" value="CoA-Trfase_fam_III"/>
</dbReference>
<dbReference type="PANTHER" id="PTHR48207">
    <property type="entry name" value="SUCCINATE--HYDROXYMETHYLGLUTARATE COA-TRANSFERASE"/>
    <property type="match status" value="1"/>
</dbReference>
<evidence type="ECO:0000313" key="2">
    <source>
        <dbReference type="EMBL" id="SMF81349.1"/>
    </source>
</evidence>
<evidence type="ECO:0000256" key="1">
    <source>
        <dbReference type="ARBA" id="ARBA00022679"/>
    </source>
</evidence>
<dbReference type="SUPFAM" id="SSF89796">
    <property type="entry name" value="CoA-transferase family III (CaiB/BaiF)"/>
    <property type="match status" value="1"/>
</dbReference>
<proteinExistence type="predicted"/>
<dbReference type="RefSeq" id="WP_085230682.1">
    <property type="nucleotide sequence ID" value="NZ_BSQD01000020.1"/>
</dbReference>
<gene>
    <name evidence="2" type="ORF">SAMN06295900_12357</name>
</gene>
<dbReference type="InterPro" id="IPR044855">
    <property type="entry name" value="CoA-Trfase_III_dom3_sf"/>
</dbReference>
<dbReference type="PANTHER" id="PTHR48207:SF3">
    <property type="entry name" value="SUCCINATE--HYDROXYMETHYLGLUTARATE COA-TRANSFERASE"/>
    <property type="match status" value="1"/>
</dbReference>
<sequence length="406" mass="43708">MNDKILSGVKVLDLTRVLAGPWCTQALADMGAQVFKIERPGVGDEMRQSPPFLKNLDGETTNDTPAFFSVNRGKRSLTIDFTKEAGQKVVLDLAAQCDVFIENFKVGDLKRYGLDYETVRKINPRVVYCSVTGYGQDGPMSRFPGYDPVLQAVSGIMSTCGLPDGQPGAGPVRSMVPLVDVMTGMISTSSVLAALYHQQRTGEGQYVDVALLDVAVAATTYMSQNFLSTGHVAARIGNGSRLFAPSNCYPCADGPLLIQIGNDGQWAKLCKAIDREAWMKDPRFASNGARLEHVVELDSEIQAVTSKLKRNDLAASLNAMGVPCGPVNTIAEAFNHEQVIHRGLRAEVDHPAHGVIPVLRSPFRFSLTPIELKAPPQLGADTVPVLETVLGLSASQLDELRGAGVI</sequence>
<dbReference type="InterPro" id="IPR023606">
    <property type="entry name" value="CoA-Trfase_III_dom_1_sf"/>
</dbReference>
<dbReference type="STRING" id="28094.SAMN06295900_12357"/>
<evidence type="ECO:0000313" key="3">
    <source>
        <dbReference type="Proteomes" id="UP000192911"/>
    </source>
</evidence>
<dbReference type="Pfam" id="PF02515">
    <property type="entry name" value="CoA_transf_3"/>
    <property type="match status" value="1"/>
</dbReference>
<reference evidence="3" key="1">
    <citation type="submission" date="2017-04" db="EMBL/GenBank/DDBJ databases">
        <authorList>
            <person name="Varghese N."/>
            <person name="Submissions S."/>
        </authorList>
    </citation>
    <scope>NUCLEOTIDE SEQUENCE [LARGE SCALE GENOMIC DNA]</scope>
    <source>
        <strain evidence="3">Ballard 720</strain>
    </source>
</reference>
<dbReference type="GeneID" id="95553051"/>
<dbReference type="InterPro" id="IPR050483">
    <property type="entry name" value="CoA-transferase_III_domain"/>
</dbReference>
<dbReference type="Gene3D" id="3.40.50.10540">
    <property type="entry name" value="Crotonobetainyl-coa:carnitine coa-transferase, domain 1"/>
    <property type="match status" value="1"/>
</dbReference>
<name>A0A1X7H817_TRICW</name>
<dbReference type="Gene3D" id="3.30.1540.10">
    <property type="entry name" value="formyl-coa transferase, domain 3"/>
    <property type="match status" value="1"/>
</dbReference>